<dbReference type="InterPro" id="IPR036249">
    <property type="entry name" value="Thioredoxin-like_sf"/>
</dbReference>
<dbReference type="Gene3D" id="3.40.30.10">
    <property type="entry name" value="Glutaredoxin"/>
    <property type="match status" value="1"/>
</dbReference>
<name>A0A327Y979_9BACL</name>
<reference evidence="3 4" key="1">
    <citation type="submission" date="2018-06" db="EMBL/GenBank/DDBJ databases">
        <title>Genomic Encyclopedia of Type Strains, Phase III (KMG-III): the genomes of soil and plant-associated and newly described type strains.</title>
        <authorList>
            <person name="Whitman W."/>
        </authorList>
    </citation>
    <scope>NUCLEOTIDE SEQUENCE [LARGE SCALE GENOMIC DNA]</scope>
    <source>
        <strain evidence="3 4">CGMCC 1.8979</strain>
    </source>
</reference>
<gene>
    <name evidence="2" type="primary">spxH</name>
    <name evidence="3" type="ORF">B0I26_11457</name>
</gene>
<comment type="similarity">
    <text evidence="2">Belongs to the SpxH family.</text>
</comment>
<evidence type="ECO:0000313" key="3">
    <source>
        <dbReference type="EMBL" id="RAK17051.1"/>
    </source>
</evidence>
<dbReference type="InterPro" id="IPR046404">
    <property type="entry name" value="Adapter_SpxH"/>
</dbReference>
<accession>A0A327Y979</accession>
<dbReference type="GO" id="GO:0005737">
    <property type="term" value="C:cytoplasm"/>
    <property type="evidence" value="ECO:0007669"/>
    <property type="project" value="UniProtKB-SubCell"/>
</dbReference>
<dbReference type="RefSeq" id="WP_111646026.1">
    <property type="nucleotide sequence ID" value="NZ_QLMH01000014.1"/>
</dbReference>
<comment type="subcellular location">
    <subcellularLocation>
        <location evidence="2">Cytoplasm</location>
    </subcellularLocation>
</comment>
<protein>
    <recommendedName>
        <fullName evidence="2">ClpXP adapter protein SpxH</fullName>
    </recommendedName>
</protein>
<keyword evidence="4" id="KW-1185">Reference proteome</keyword>
<comment type="subunit">
    <text evidence="2">Interacts with Spx.</text>
</comment>
<keyword evidence="3" id="KW-0413">Isomerase</keyword>
<dbReference type="PANTHER" id="PTHR13887">
    <property type="entry name" value="GLUTATHIONE S-TRANSFERASE KAPPA"/>
    <property type="match status" value="1"/>
</dbReference>
<evidence type="ECO:0000256" key="2">
    <source>
        <dbReference type="HAMAP-Rule" id="MF_02245"/>
    </source>
</evidence>
<dbReference type="CDD" id="cd03025">
    <property type="entry name" value="DsbA_FrnE_like"/>
    <property type="match status" value="1"/>
</dbReference>
<dbReference type="HAMAP" id="MF_02245">
    <property type="entry name" value="Adapter_SpxH"/>
    <property type="match status" value="1"/>
</dbReference>
<dbReference type="EMBL" id="QLMH01000014">
    <property type="protein sequence ID" value="RAK17051.1"/>
    <property type="molecule type" value="Genomic_DNA"/>
</dbReference>
<evidence type="ECO:0000313" key="4">
    <source>
        <dbReference type="Proteomes" id="UP000248555"/>
    </source>
</evidence>
<dbReference type="Gene3D" id="1.10.472.60">
    <property type="entry name" value="putative protein disulfide isomerase domain"/>
    <property type="match status" value="1"/>
</dbReference>
<dbReference type="OrthoDB" id="9813770at2"/>
<dbReference type="PANTHER" id="PTHR13887:SF47">
    <property type="entry name" value="CLPXP ADAPTER PROTEIN SPXH"/>
    <property type="match status" value="1"/>
</dbReference>
<comment type="caution">
    <text evidence="3">The sequence shown here is derived from an EMBL/GenBank/DDBJ whole genome shotgun (WGS) entry which is preliminary data.</text>
</comment>
<evidence type="ECO:0000256" key="1">
    <source>
        <dbReference type="ARBA" id="ARBA00022490"/>
    </source>
</evidence>
<comment type="function">
    <text evidence="2">Adapter protein required for efficient degradation of Spx by ClpXP under non-stress conditions. Interaction with Spx stabilizes Spx and exposes the C-terminus of Spx for recognition and proteolysis by ClpXP.</text>
</comment>
<organism evidence="3 4">
    <name type="scientific">Paranoxybacillus vitaminiphilus</name>
    <dbReference type="NCBI Taxonomy" id="581036"/>
    <lineage>
        <taxon>Bacteria</taxon>
        <taxon>Bacillati</taxon>
        <taxon>Bacillota</taxon>
        <taxon>Bacilli</taxon>
        <taxon>Bacillales</taxon>
        <taxon>Anoxybacillaceae</taxon>
        <taxon>Paranoxybacillus</taxon>
    </lineage>
</organism>
<dbReference type="GO" id="GO:0016853">
    <property type="term" value="F:isomerase activity"/>
    <property type="evidence" value="ECO:0007669"/>
    <property type="project" value="UniProtKB-KW"/>
</dbReference>
<dbReference type="Proteomes" id="UP000248555">
    <property type="component" value="Unassembled WGS sequence"/>
</dbReference>
<keyword evidence="1 2" id="KW-0963">Cytoplasm</keyword>
<dbReference type="Pfam" id="PF13743">
    <property type="entry name" value="Thioredoxin_5"/>
    <property type="match status" value="1"/>
</dbReference>
<proteinExistence type="inferred from homology"/>
<dbReference type="SUPFAM" id="SSF52833">
    <property type="entry name" value="Thioredoxin-like"/>
    <property type="match status" value="1"/>
</dbReference>
<dbReference type="AlphaFoldDB" id="A0A327Y979"/>
<sequence length="297" mass="34118">MSDKLAGKETNTWPASQHCRSEKKPLEIYLFIDPLCPECWALEPIIKKLFIEYGRYFTLRYVLSGKLATLNVTKKQKFENIAQTWERTASRSRMACDRSLSLENPISPPYAASIAIKAAELQGRSAGIRFLRKLQEVVFLEKQDISNPAILIECAKSVQLDVDEFMKDLYSNSAAKAFQCDLKITSEMDVHEIPSLVFFNENIEEEGIKISGCYPYEIYVELIHEMLGFLPEPAPPPPLESFLSYFNFVATKEIAVVYNMPPNEVEREMKKLQLKQKVEKVPVKYGTFWRYISCADK</sequence>